<accession>A0A3S4Y5X2</accession>
<proteinExistence type="predicted"/>
<evidence type="ECO:0000313" key="3">
    <source>
        <dbReference type="Proteomes" id="UP000270988"/>
    </source>
</evidence>
<dbReference type="InterPro" id="IPR001646">
    <property type="entry name" value="5peptide_repeat"/>
</dbReference>
<keyword evidence="1" id="KW-0812">Transmembrane</keyword>
<sequence length="661" mass="76837">MDAICSYLNAIYSCFAAWSTWCTLWAVTIALAFILAALHFARHKKKPKWLLRNIEWLRTFYVWLGALVILGGTWAFFLPIALNSGFNKNDDGPVLRQLLIYATGGLLGAITLGETRRKNDQEHMRQVHAERRSRYAKAIEQLADEKAPIRLGGVYTLVKLVDDWMDDEKTLPSEEDRRQEGQIIIDSLCTYIRSSFPLAERHEELSSDYEDYKKKCQNNKIKIYIPQSYKNSIKDFSFGHKNSKYNNQPIQSREEFVRDKSLFQEEQEVRKTILSEIKNRLRSTPRNKDGRDEIKPGTWSSFEYNFSNAVFFYDVNFNEVNFSGKKTSFLETKFTQKADFSGSIFNEITDFSEAYFHEKANFNEAHFYRDTNFNKAHFHGNAIFYDTTFNESKKFHGVADFSEVQFDRDAEFDEADFYGDAIFQSIFTGCASFSGVNFYETDISNNSAKFIGAEFHGVATFSQTQFHMVSIFSGATFYDITNFYLTYFHKGVTFYNRINKSSNEIYNIITIFEGDAIFYQTHFYRASNFSGAIFHKDTNFEEAYFDGDVTFSGATFCRKPIFTNTTHTLKPEVAWFSFWGKHKFDVAPDSLYNIKLEEHRSPDGTTTLIPKGCIVFNPETKEPILNYRDILILFDKKYTSTVNTLRIKENLKMSNWPRKSE</sequence>
<dbReference type="Proteomes" id="UP000270988">
    <property type="component" value="Chromosome"/>
</dbReference>
<reference evidence="2 3" key="1">
    <citation type="submission" date="2018-12" db="EMBL/GenBank/DDBJ databases">
        <authorList>
            <consortium name="Pathogen Informatics"/>
        </authorList>
    </citation>
    <scope>NUCLEOTIDE SEQUENCE [LARGE SCALE GENOMIC DNA]</scope>
    <source>
        <strain evidence="2 3">NCTC10918</strain>
    </source>
</reference>
<protein>
    <recommendedName>
        <fullName evidence="4">Pentapeptide repeat-containing protein</fullName>
    </recommendedName>
</protein>
<evidence type="ECO:0000313" key="2">
    <source>
        <dbReference type="EMBL" id="VEJ31201.1"/>
    </source>
</evidence>
<dbReference type="AlphaFoldDB" id="A0A3S4Y5X2"/>
<evidence type="ECO:0008006" key="4">
    <source>
        <dbReference type="Google" id="ProtNLM"/>
    </source>
</evidence>
<name>A0A3S4Y5X2_9MICC</name>
<feature type="transmembrane region" description="Helical" evidence="1">
    <location>
        <begin position="18"/>
        <end position="40"/>
    </location>
</feature>
<gene>
    <name evidence="2" type="ORF">NCTC10918_02506</name>
</gene>
<organism evidence="2 3">
    <name type="scientific">Rothia dentocariosa</name>
    <dbReference type="NCBI Taxonomy" id="2047"/>
    <lineage>
        <taxon>Bacteria</taxon>
        <taxon>Bacillati</taxon>
        <taxon>Actinomycetota</taxon>
        <taxon>Actinomycetes</taxon>
        <taxon>Micrococcales</taxon>
        <taxon>Micrococcaceae</taxon>
        <taxon>Rothia</taxon>
    </lineage>
</organism>
<feature type="transmembrane region" description="Helical" evidence="1">
    <location>
        <begin position="60"/>
        <end position="82"/>
    </location>
</feature>
<dbReference type="EMBL" id="LR134521">
    <property type="protein sequence ID" value="VEJ31201.1"/>
    <property type="molecule type" value="Genomic_DNA"/>
</dbReference>
<dbReference type="Gene3D" id="2.160.20.80">
    <property type="entry name" value="E3 ubiquitin-protein ligase SopA"/>
    <property type="match status" value="1"/>
</dbReference>
<evidence type="ECO:0000256" key="1">
    <source>
        <dbReference type="SAM" id="Phobius"/>
    </source>
</evidence>
<dbReference type="Pfam" id="PF13576">
    <property type="entry name" value="Pentapeptide_3"/>
    <property type="match status" value="2"/>
</dbReference>
<keyword evidence="1" id="KW-1133">Transmembrane helix</keyword>
<keyword evidence="1" id="KW-0472">Membrane</keyword>